<reference evidence="2" key="1">
    <citation type="journal article" date="2014" name="Int. J. Syst. Evol. Microbiol.">
        <title>Complete genome sequence of Corynebacterium casei LMG S-19264T (=DSM 44701T), isolated from a smear-ripened cheese.</title>
        <authorList>
            <consortium name="US DOE Joint Genome Institute (JGI-PGF)"/>
            <person name="Walter F."/>
            <person name="Albersmeier A."/>
            <person name="Kalinowski J."/>
            <person name="Ruckert C."/>
        </authorList>
    </citation>
    <scope>NUCLEOTIDE SEQUENCE</scope>
    <source>
        <strain evidence="2">CGMCC 1.12997</strain>
    </source>
</reference>
<organism evidence="2 3">
    <name type="scientific">Edaphobacter dinghuensis</name>
    <dbReference type="NCBI Taxonomy" id="1560005"/>
    <lineage>
        <taxon>Bacteria</taxon>
        <taxon>Pseudomonadati</taxon>
        <taxon>Acidobacteriota</taxon>
        <taxon>Terriglobia</taxon>
        <taxon>Terriglobales</taxon>
        <taxon>Acidobacteriaceae</taxon>
        <taxon>Edaphobacter</taxon>
    </lineage>
</organism>
<dbReference type="AlphaFoldDB" id="A0A917GZX0"/>
<protein>
    <recommendedName>
        <fullName evidence="4">Flagellar basal body L-ring protein FlgH</fullName>
    </recommendedName>
</protein>
<evidence type="ECO:0000256" key="1">
    <source>
        <dbReference type="SAM" id="SignalP"/>
    </source>
</evidence>
<evidence type="ECO:0000313" key="3">
    <source>
        <dbReference type="Proteomes" id="UP000647241"/>
    </source>
</evidence>
<accession>A0A917GZX0</accession>
<reference evidence="2" key="2">
    <citation type="submission" date="2020-09" db="EMBL/GenBank/DDBJ databases">
        <authorList>
            <person name="Sun Q."/>
            <person name="Zhou Y."/>
        </authorList>
    </citation>
    <scope>NUCLEOTIDE SEQUENCE</scope>
    <source>
        <strain evidence="2">CGMCC 1.12997</strain>
    </source>
</reference>
<feature type="signal peptide" evidence="1">
    <location>
        <begin position="1"/>
        <end position="25"/>
    </location>
</feature>
<dbReference type="RefSeq" id="WP_188552190.1">
    <property type="nucleotide sequence ID" value="NZ_BMGT01000001.1"/>
</dbReference>
<dbReference type="EMBL" id="BMGT01000001">
    <property type="protein sequence ID" value="GGG63012.1"/>
    <property type="molecule type" value="Genomic_DNA"/>
</dbReference>
<sequence length="246" mass="25652">MFGTLWIFRRLRGLSAVMLLVVATAAPSQTIPSKGSGTATTAQNVEDVLHEMSDRADVIFVGQVVAIRPHDGGGEGAGFVEVDFQVAQAIRGCNGGTYVLREWGGLWSGNGQRYQVGQRLLMLLHAAGASGMSSPVGGLDGAIPIRGVADASPLVTAESNAPVPMADLRWLGAKVMHSASYVLQAPLPLAPLTLGQQTASLNNPIVNPVVSAEDGSSRTSAPVQQATVDTVVKLLTSWKKATDDGR</sequence>
<feature type="chain" id="PRO_5037364552" description="Flagellar basal body L-ring protein FlgH" evidence="1">
    <location>
        <begin position="26"/>
        <end position="246"/>
    </location>
</feature>
<evidence type="ECO:0008006" key="4">
    <source>
        <dbReference type="Google" id="ProtNLM"/>
    </source>
</evidence>
<comment type="caution">
    <text evidence="2">The sequence shown here is derived from an EMBL/GenBank/DDBJ whole genome shotgun (WGS) entry which is preliminary data.</text>
</comment>
<keyword evidence="3" id="KW-1185">Reference proteome</keyword>
<gene>
    <name evidence="2" type="ORF">GCM10011585_00570</name>
</gene>
<evidence type="ECO:0000313" key="2">
    <source>
        <dbReference type="EMBL" id="GGG63012.1"/>
    </source>
</evidence>
<keyword evidence="1" id="KW-0732">Signal</keyword>
<dbReference type="Proteomes" id="UP000647241">
    <property type="component" value="Unassembled WGS sequence"/>
</dbReference>
<name>A0A917GZX0_9BACT</name>
<proteinExistence type="predicted"/>